<gene>
    <name evidence="2" type="ORF">C1280_23050</name>
</gene>
<reference evidence="2 3" key="1">
    <citation type="submission" date="2018-01" db="EMBL/GenBank/DDBJ databases">
        <title>G. obscuriglobus.</title>
        <authorList>
            <person name="Franke J."/>
            <person name="Blomberg W."/>
            <person name="Selmecki A."/>
        </authorList>
    </citation>
    <scope>NUCLEOTIDE SEQUENCE [LARGE SCALE GENOMIC DNA]</scope>
    <source>
        <strain evidence="2 3">DSM 5831</strain>
    </source>
</reference>
<dbReference type="AlphaFoldDB" id="A0A2Z3H1I0"/>
<evidence type="ECO:0000256" key="1">
    <source>
        <dbReference type="SAM" id="MobiDB-lite"/>
    </source>
</evidence>
<sequence>MALTLTSVFADLPDPRVETANKILAFLTDTRQAARDGNPPPKLIPSNPSAVNGYNLQGRPRRGADYEFRRGSR</sequence>
<dbReference type="Proteomes" id="UP000245802">
    <property type="component" value="Chromosome"/>
</dbReference>
<dbReference type="KEGG" id="gog:C1280_23050"/>
<keyword evidence="3" id="KW-1185">Reference proteome</keyword>
<proteinExistence type="predicted"/>
<dbReference type="EMBL" id="CP025958">
    <property type="protein sequence ID" value="AWM39588.1"/>
    <property type="molecule type" value="Genomic_DNA"/>
</dbReference>
<protein>
    <submittedName>
        <fullName evidence="2">Uncharacterized protein</fullName>
    </submittedName>
</protein>
<organism evidence="2 3">
    <name type="scientific">Gemmata obscuriglobus</name>
    <dbReference type="NCBI Taxonomy" id="114"/>
    <lineage>
        <taxon>Bacteria</taxon>
        <taxon>Pseudomonadati</taxon>
        <taxon>Planctomycetota</taxon>
        <taxon>Planctomycetia</taxon>
        <taxon>Gemmatales</taxon>
        <taxon>Gemmataceae</taxon>
        <taxon>Gemmata</taxon>
    </lineage>
</organism>
<feature type="compositionally biased region" description="Basic and acidic residues" evidence="1">
    <location>
        <begin position="62"/>
        <end position="73"/>
    </location>
</feature>
<evidence type="ECO:0000313" key="2">
    <source>
        <dbReference type="EMBL" id="AWM39588.1"/>
    </source>
</evidence>
<accession>A0A2Z3H1I0</accession>
<feature type="region of interest" description="Disordered" evidence="1">
    <location>
        <begin position="31"/>
        <end position="73"/>
    </location>
</feature>
<dbReference type="RefSeq" id="WP_010034952.1">
    <property type="nucleotide sequence ID" value="NZ_CP025958.1"/>
</dbReference>
<name>A0A2Z3H1I0_9BACT</name>
<evidence type="ECO:0000313" key="3">
    <source>
        <dbReference type="Proteomes" id="UP000245802"/>
    </source>
</evidence>
<feature type="compositionally biased region" description="Polar residues" evidence="1">
    <location>
        <begin position="46"/>
        <end position="55"/>
    </location>
</feature>